<dbReference type="GO" id="GO:0004803">
    <property type="term" value="F:transposase activity"/>
    <property type="evidence" value="ECO:0007669"/>
    <property type="project" value="UniProtKB-UniRule"/>
</dbReference>
<dbReference type="GO" id="GO:0006313">
    <property type="term" value="P:DNA transposition"/>
    <property type="evidence" value="ECO:0007669"/>
    <property type="project" value="UniProtKB-UniRule"/>
</dbReference>
<keyword evidence="4 6" id="KW-0238">DNA-binding</keyword>
<gene>
    <name evidence="7" type="ORF">KM312_00690</name>
</gene>
<evidence type="ECO:0000256" key="4">
    <source>
        <dbReference type="ARBA" id="ARBA00023125"/>
    </source>
</evidence>
<evidence type="ECO:0000313" key="8">
    <source>
        <dbReference type="Proteomes" id="UP000748108"/>
    </source>
</evidence>
<name>A0A947CUV8_HYDSH</name>
<keyword evidence="6" id="KW-0814">Transposable element</keyword>
<dbReference type="PANTHER" id="PTHR33217">
    <property type="entry name" value="TRANSPOSASE FOR INSERTION SEQUENCE ELEMENT IS1081"/>
    <property type="match status" value="1"/>
</dbReference>
<evidence type="ECO:0000256" key="1">
    <source>
        <dbReference type="ARBA" id="ARBA00002190"/>
    </source>
</evidence>
<accession>A0A947CUV8</accession>
<dbReference type="AlphaFoldDB" id="A0A947CUV8"/>
<sequence length="94" mass="10888">MANALGARYPQVSAMLQDAENGILAYMAFPTEYWRRIRSTNVLERLNRELARRCDVVGIFPNVSTTLRHLGVVLEEQHDEWIASRKYFRSESMA</sequence>
<dbReference type="InterPro" id="IPR001207">
    <property type="entry name" value="Transposase_mutator"/>
</dbReference>
<evidence type="ECO:0000313" key="7">
    <source>
        <dbReference type="EMBL" id="MBT9281180.1"/>
    </source>
</evidence>
<comment type="similarity">
    <text evidence="2 6">Belongs to the transposase mutator family.</text>
</comment>
<dbReference type="GO" id="GO:0003677">
    <property type="term" value="F:DNA binding"/>
    <property type="evidence" value="ECO:0007669"/>
    <property type="project" value="UniProtKB-UniRule"/>
</dbReference>
<evidence type="ECO:0000256" key="3">
    <source>
        <dbReference type="ARBA" id="ARBA00022578"/>
    </source>
</evidence>
<organism evidence="7 8">
    <name type="scientific">Hydrogenibacillus schlegelii</name>
    <name type="common">Bacillus schlegelii</name>
    <dbReference type="NCBI Taxonomy" id="1484"/>
    <lineage>
        <taxon>Bacteria</taxon>
        <taxon>Bacillati</taxon>
        <taxon>Bacillota</taxon>
        <taxon>Bacilli</taxon>
        <taxon>Bacillales</taxon>
        <taxon>Bacillales Family X. Incertae Sedis</taxon>
        <taxon>Hydrogenibacillus</taxon>
    </lineage>
</organism>
<keyword evidence="3 6" id="KW-0815">Transposition</keyword>
<dbReference type="Pfam" id="PF00872">
    <property type="entry name" value="Transposase_mut"/>
    <property type="match status" value="1"/>
</dbReference>
<keyword evidence="5 6" id="KW-0233">DNA recombination</keyword>
<evidence type="ECO:0000256" key="6">
    <source>
        <dbReference type="RuleBase" id="RU365089"/>
    </source>
</evidence>
<dbReference type="PANTHER" id="PTHR33217:SF7">
    <property type="entry name" value="TRANSPOSASE FOR INSERTION SEQUENCE ELEMENT IS1081"/>
    <property type="match status" value="1"/>
</dbReference>
<comment type="caution">
    <text evidence="7">The sequence shown here is derived from an EMBL/GenBank/DDBJ whole genome shotgun (WGS) entry which is preliminary data.</text>
</comment>
<dbReference type="EMBL" id="JAHHQF010000034">
    <property type="protein sequence ID" value="MBT9281180.1"/>
    <property type="molecule type" value="Genomic_DNA"/>
</dbReference>
<dbReference type="Proteomes" id="UP000748108">
    <property type="component" value="Unassembled WGS sequence"/>
</dbReference>
<evidence type="ECO:0000256" key="5">
    <source>
        <dbReference type="ARBA" id="ARBA00023172"/>
    </source>
</evidence>
<protein>
    <recommendedName>
        <fullName evidence="6">Mutator family transposase</fullName>
    </recommendedName>
</protein>
<proteinExistence type="inferred from homology"/>
<evidence type="ECO:0000256" key="2">
    <source>
        <dbReference type="ARBA" id="ARBA00010961"/>
    </source>
</evidence>
<comment type="function">
    <text evidence="1 6">Required for the transposition of the insertion element.</text>
</comment>
<reference evidence="7" key="1">
    <citation type="journal article" date="2021" name="Microbiology">
        <title>Metagenomic Analysis of the Microbial Community in the Underground Coal Fire Area (Kemerovo Region, Russia) Revealed Predominance of Thermophilic Members of the Phyla Deinococcus-thermus, Aquificae, and Firmicutes.</title>
        <authorList>
            <person name="Kadnikov V."/>
            <person name="Mardanov A.V."/>
            <person name="Beletsky A.V."/>
            <person name="Karnachuk O.V."/>
            <person name="Ravin N.V."/>
        </authorList>
    </citation>
    <scope>NUCLEOTIDE SEQUENCE</scope>
    <source>
        <strain evidence="7">RBS10-49</strain>
    </source>
</reference>